<sequence length="307" mass="34016">MPRSLLDIIEDLQAQLATGAQRVSLRVLDPDYGRGRFAGESVELEGERHIHRPLRVWVDLAERLGLRLSTPRPTADGQLELCFERLDARASWHDAQHPRGDTTEKYGVGSGFARVSKLEDPGFVLDLADALTRAKLGPAPRILDLGCNDGDVLTLIARLLAPKQPRFVGVDHSHSAIARARARLGDPAHRFIEADVNNLAEIEPELGRFDLALALSTLHSPGVDDRAILRQITKQLLEPNGTIIIGIPNCRYVDGELLHGARTKNFSQPELSLLIKSVAGFKRYLQQHRRRVYVTGKHYLLITGAPV</sequence>
<dbReference type="RefSeq" id="WP_106092548.1">
    <property type="nucleotide sequence ID" value="NZ_PVNL01000115.1"/>
</dbReference>
<accession>A0A2S9YA62</accession>
<keyword evidence="3" id="KW-0949">S-adenosyl-L-methionine</keyword>
<feature type="domain" description="Methyltransferase type 12" evidence="4">
    <location>
        <begin position="143"/>
        <end position="242"/>
    </location>
</feature>
<dbReference type="AlphaFoldDB" id="A0A2S9YA62"/>
<gene>
    <name evidence="5" type="ORF">ENSA7_56720</name>
</gene>
<name>A0A2S9YA62_9BACT</name>
<evidence type="ECO:0000313" key="6">
    <source>
        <dbReference type="Proteomes" id="UP000238823"/>
    </source>
</evidence>
<evidence type="ECO:0000256" key="2">
    <source>
        <dbReference type="ARBA" id="ARBA00022679"/>
    </source>
</evidence>
<dbReference type="SUPFAM" id="SSF53335">
    <property type="entry name" value="S-adenosyl-L-methionine-dependent methyltransferases"/>
    <property type="match status" value="1"/>
</dbReference>
<keyword evidence="1 5" id="KW-0489">Methyltransferase</keyword>
<dbReference type="OrthoDB" id="60811at2"/>
<dbReference type="PANTHER" id="PTHR43464">
    <property type="entry name" value="METHYLTRANSFERASE"/>
    <property type="match status" value="1"/>
</dbReference>
<dbReference type="GO" id="GO:0032259">
    <property type="term" value="P:methylation"/>
    <property type="evidence" value="ECO:0007669"/>
    <property type="project" value="UniProtKB-KW"/>
</dbReference>
<dbReference type="CDD" id="cd02440">
    <property type="entry name" value="AdoMet_MTases"/>
    <property type="match status" value="1"/>
</dbReference>
<keyword evidence="2 5" id="KW-0808">Transferase</keyword>
<reference evidence="5 6" key="1">
    <citation type="submission" date="2018-03" db="EMBL/GenBank/DDBJ databases">
        <title>Draft Genome Sequences of the Obligatory Marine Myxobacteria Enhygromyxa salina SWB007.</title>
        <authorList>
            <person name="Poehlein A."/>
            <person name="Moghaddam J.A."/>
            <person name="Harms H."/>
            <person name="Alanjari M."/>
            <person name="Koenig G.M."/>
            <person name="Daniel R."/>
            <person name="Schaeberle T.F."/>
        </authorList>
    </citation>
    <scope>NUCLEOTIDE SEQUENCE [LARGE SCALE GENOMIC DNA]</scope>
    <source>
        <strain evidence="5 6">SWB007</strain>
    </source>
</reference>
<dbReference type="Gene3D" id="3.40.50.150">
    <property type="entry name" value="Vaccinia Virus protein VP39"/>
    <property type="match status" value="1"/>
</dbReference>
<comment type="caution">
    <text evidence="5">The sequence shown here is derived from an EMBL/GenBank/DDBJ whole genome shotgun (WGS) entry which is preliminary data.</text>
</comment>
<dbReference type="InterPro" id="IPR029063">
    <property type="entry name" value="SAM-dependent_MTases_sf"/>
</dbReference>
<evidence type="ECO:0000256" key="1">
    <source>
        <dbReference type="ARBA" id="ARBA00022603"/>
    </source>
</evidence>
<evidence type="ECO:0000313" key="5">
    <source>
        <dbReference type="EMBL" id="PRQ02004.1"/>
    </source>
</evidence>
<dbReference type="GO" id="GO:0008168">
    <property type="term" value="F:methyltransferase activity"/>
    <property type="evidence" value="ECO:0007669"/>
    <property type="project" value="UniProtKB-KW"/>
</dbReference>
<proteinExistence type="predicted"/>
<dbReference type="Pfam" id="PF08242">
    <property type="entry name" value="Methyltransf_12"/>
    <property type="match status" value="1"/>
</dbReference>
<dbReference type="Proteomes" id="UP000238823">
    <property type="component" value="Unassembled WGS sequence"/>
</dbReference>
<protein>
    <submittedName>
        <fullName evidence="5">Trans-aconitate 2-methyltransferase</fullName>
    </submittedName>
</protein>
<organism evidence="5 6">
    <name type="scientific">Enhygromyxa salina</name>
    <dbReference type="NCBI Taxonomy" id="215803"/>
    <lineage>
        <taxon>Bacteria</taxon>
        <taxon>Pseudomonadati</taxon>
        <taxon>Myxococcota</taxon>
        <taxon>Polyangia</taxon>
        <taxon>Nannocystales</taxon>
        <taxon>Nannocystaceae</taxon>
        <taxon>Enhygromyxa</taxon>
    </lineage>
</organism>
<evidence type="ECO:0000259" key="4">
    <source>
        <dbReference type="Pfam" id="PF08242"/>
    </source>
</evidence>
<dbReference type="EMBL" id="PVNL01000115">
    <property type="protein sequence ID" value="PRQ02004.1"/>
    <property type="molecule type" value="Genomic_DNA"/>
</dbReference>
<evidence type="ECO:0000256" key="3">
    <source>
        <dbReference type="ARBA" id="ARBA00022691"/>
    </source>
</evidence>
<dbReference type="InterPro" id="IPR013217">
    <property type="entry name" value="Methyltransf_12"/>
</dbReference>
<dbReference type="PANTHER" id="PTHR43464:SF19">
    <property type="entry name" value="UBIQUINONE BIOSYNTHESIS O-METHYLTRANSFERASE, MITOCHONDRIAL"/>
    <property type="match status" value="1"/>
</dbReference>